<dbReference type="InterPro" id="IPR029063">
    <property type="entry name" value="SAM-dependent_MTases_sf"/>
</dbReference>
<dbReference type="InterPro" id="IPR011990">
    <property type="entry name" value="TPR-like_helical_dom_sf"/>
</dbReference>
<reference evidence="3 4" key="1">
    <citation type="submission" date="2019-08" db="EMBL/GenBank/DDBJ databases">
        <authorList>
            <person name="Grouzdev D."/>
            <person name="Tikhonova E."/>
            <person name="Kravchenko I."/>
        </authorList>
    </citation>
    <scope>NUCLEOTIDE SEQUENCE [LARGE SCALE GENOMIC DNA]</scope>
    <source>
        <strain evidence="3 4">59b</strain>
    </source>
</reference>
<comment type="caution">
    <text evidence="3">The sequence shown here is derived from an EMBL/GenBank/DDBJ whole genome shotgun (WGS) entry which is preliminary data.</text>
</comment>
<dbReference type="CDD" id="cd02440">
    <property type="entry name" value="AdoMet_MTases"/>
    <property type="match status" value="1"/>
</dbReference>
<proteinExistence type="predicted"/>
<dbReference type="InterPro" id="IPR019734">
    <property type="entry name" value="TPR_rpt"/>
</dbReference>
<feature type="repeat" description="TPR" evidence="1">
    <location>
        <begin position="96"/>
        <end position="129"/>
    </location>
</feature>
<feature type="repeat" description="TPR" evidence="1">
    <location>
        <begin position="130"/>
        <end position="163"/>
    </location>
</feature>
<dbReference type="PROSITE" id="PS50005">
    <property type="entry name" value="TPR"/>
    <property type="match status" value="2"/>
</dbReference>
<dbReference type="SUPFAM" id="SSF48452">
    <property type="entry name" value="TPR-like"/>
    <property type="match status" value="1"/>
</dbReference>
<dbReference type="InterPro" id="IPR052943">
    <property type="entry name" value="TMTC_O-mannosyl-trnsfr"/>
</dbReference>
<dbReference type="Pfam" id="PF13432">
    <property type="entry name" value="TPR_16"/>
    <property type="match status" value="1"/>
</dbReference>
<dbReference type="Proteomes" id="UP000324927">
    <property type="component" value="Unassembled WGS sequence"/>
</dbReference>
<dbReference type="RefSeq" id="WP_149234226.1">
    <property type="nucleotide sequence ID" value="NZ_JALJXJ010000018.1"/>
</dbReference>
<dbReference type="PANTHER" id="PTHR44809:SF1">
    <property type="entry name" value="PROTEIN O-MANNOSYL-TRANSFERASE TMTC1"/>
    <property type="match status" value="1"/>
</dbReference>
<dbReference type="PANTHER" id="PTHR44809">
    <property type="match status" value="1"/>
</dbReference>
<dbReference type="OrthoDB" id="465636at2"/>
<evidence type="ECO:0000256" key="1">
    <source>
        <dbReference type="PROSITE-ProRule" id="PRU00339"/>
    </source>
</evidence>
<dbReference type="SMART" id="SM00028">
    <property type="entry name" value="TPR"/>
    <property type="match status" value="4"/>
</dbReference>
<keyword evidence="4" id="KW-1185">Reference proteome</keyword>
<dbReference type="Pfam" id="PF13181">
    <property type="entry name" value="TPR_8"/>
    <property type="match status" value="1"/>
</dbReference>
<protein>
    <submittedName>
        <fullName evidence="3">Tetratricopeptide repeat protein</fullName>
    </submittedName>
</protein>
<gene>
    <name evidence="3" type="ORF">FZ942_27340</name>
</gene>
<evidence type="ECO:0000313" key="4">
    <source>
        <dbReference type="Proteomes" id="UP000324927"/>
    </source>
</evidence>
<keyword evidence="1" id="KW-0802">TPR repeat</keyword>
<dbReference type="EMBL" id="VTTN01000015">
    <property type="protein sequence ID" value="KAA0592547.1"/>
    <property type="molecule type" value="Genomic_DNA"/>
</dbReference>
<dbReference type="Gene3D" id="3.40.50.150">
    <property type="entry name" value="Vaccinia Virus protein VP39"/>
    <property type="match status" value="1"/>
</dbReference>
<feature type="domain" description="Methyltransferase type 12" evidence="2">
    <location>
        <begin position="266"/>
        <end position="356"/>
    </location>
</feature>
<organism evidence="3 4">
    <name type="scientific">Azospirillum lipoferum</name>
    <dbReference type="NCBI Taxonomy" id="193"/>
    <lineage>
        <taxon>Bacteria</taxon>
        <taxon>Pseudomonadati</taxon>
        <taxon>Pseudomonadota</taxon>
        <taxon>Alphaproteobacteria</taxon>
        <taxon>Rhodospirillales</taxon>
        <taxon>Azospirillaceae</taxon>
        <taxon>Azospirillum</taxon>
    </lineage>
</organism>
<dbReference type="SUPFAM" id="SSF53335">
    <property type="entry name" value="S-adenosyl-L-methionine-dependent methyltransferases"/>
    <property type="match status" value="1"/>
</dbReference>
<sequence length="425" mass="45138">MAGSRSSLRGGLRRGLGRGLTGAALLPAVKLSRQADALAAGGDAAGAEPLYAQALAADPTLAGTHNNHGNALRALGRLEEAATAYRAAVAHGLHEGMAHYNLGSVLRQAERREAAEAAFRQALALRPDHAEAWNNCGNLLRDLGRFGGAAVDYRRALALRPDWADAHDNLSAVLYLLHEQGGEEDAATLARLWRRDHPGNPLARHIGAAIAGEEADTRAPDDYVRQTFDLFAEEFDRKLAELDYRAPALLAGLLSDDAPAADLDVLDAGCGTGLCAAALRPYARRLVGVDLSDGMLERARGRGLYDALHEAELVGFLTGHRQAFDLVMAADVFCYFGSLDEALAAARAALRPGGRLAFTVEELDPADGRPHRVATHGRYAHAEAYVRAALAGAGLVLLRCGHDRLRFESGEPVMGLVVLAERPAA</sequence>
<dbReference type="Pfam" id="PF08242">
    <property type="entry name" value="Methyltransf_12"/>
    <property type="match status" value="1"/>
</dbReference>
<dbReference type="AlphaFoldDB" id="A0A5A9GDY7"/>
<dbReference type="Gene3D" id="1.25.40.10">
    <property type="entry name" value="Tetratricopeptide repeat domain"/>
    <property type="match status" value="2"/>
</dbReference>
<name>A0A5A9GDY7_AZOLI</name>
<evidence type="ECO:0000313" key="3">
    <source>
        <dbReference type="EMBL" id="KAA0592547.1"/>
    </source>
</evidence>
<dbReference type="InterPro" id="IPR013217">
    <property type="entry name" value="Methyltransf_12"/>
</dbReference>
<accession>A0A5A9GDY7</accession>
<evidence type="ECO:0000259" key="2">
    <source>
        <dbReference type="Pfam" id="PF08242"/>
    </source>
</evidence>